<evidence type="ECO:0000313" key="2">
    <source>
        <dbReference type="EMBL" id="MBO1321700.1"/>
    </source>
</evidence>
<sequence length="222" mass="24855">MTVLITIQLKSRPGHLFPDVTIDADVRSAPGRVLEITRKASAKGRQSDTFRIDFIFRDEQQVEHEGYSYAKRFRIPAEEHVTIEYSASEPWLSRVSGSHAAGIHAAVFIVPVLKLWIGLGLLWYAFASIAIRKKLLREGTLATGNITEVDHNTSVKVNGMSPWRIRYVFEDKEGVAGSGTIMTFPKTRLSTEPPAEIGTPCVVLYDRNQPERNTLVMEGDFP</sequence>
<accession>A0A8J7QPF6</accession>
<feature type="transmembrane region" description="Helical" evidence="1">
    <location>
        <begin position="101"/>
        <end position="127"/>
    </location>
</feature>
<keyword evidence="3" id="KW-1185">Reference proteome</keyword>
<dbReference type="RefSeq" id="WP_207861673.1">
    <property type="nucleotide sequence ID" value="NZ_JAFREP010000026.1"/>
</dbReference>
<gene>
    <name evidence="2" type="ORF">J3U88_24690</name>
</gene>
<evidence type="ECO:0000256" key="1">
    <source>
        <dbReference type="SAM" id="Phobius"/>
    </source>
</evidence>
<dbReference type="Proteomes" id="UP000664417">
    <property type="component" value="Unassembled WGS sequence"/>
</dbReference>
<organism evidence="2 3">
    <name type="scientific">Acanthopleuribacter pedis</name>
    <dbReference type="NCBI Taxonomy" id="442870"/>
    <lineage>
        <taxon>Bacteria</taxon>
        <taxon>Pseudomonadati</taxon>
        <taxon>Acidobacteriota</taxon>
        <taxon>Holophagae</taxon>
        <taxon>Acanthopleuribacterales</taxon>
        <taxon>Acanthopleuribacteraceae</taxon>
        <taxon>Acanthopleuribacter</taxon>
    </lineage>
</organism>
<reference evidence="2" key="1">
    <citation type="submission" date="2021-03" db="EMBL/GenBank/DDBJ databases">
        <authorList>
            <person name="Wang G."/>
        </authorList>
    </citation>
    <scope>NUCLEOTIDE SEQUENCE</scope>
    <source>
        <strain evidence="2">KCTC 12899</strain>
    </source>
</reference>
<evidence type="ECO:0000313" key="3">
    <source>
        <dbReference type="Proteomes" id="UP000664417"/>
    </source>
</evidence>
<dbReference type="EMBL" id="JAFREP010000026">
    <property type="protein sequence ID" value="MBO1321700.1"/>
    <property type="molecule type" value="Genomic_DNA"/>
</dbReference>
<protein>
    <recommendedName>
        <fullName evidence="4">DUF3592 domain-containing protein</fullName>
    </recommendedName>
</protein>
<evidence type="ECO:0008006" key="4">
    <source>
        <dbReference type="Google" id="ProtNLM"/>
    </source>
</evidence>
<comment type="caution">
    <text evidence="2">The sequence shown here is derived from an EMBL/GenBank/DDBJ whole genome shotgun (WGS) entry which is preliminary data.</text>
</comment>
<proteinExistence type="predicted"/>
<keyword evidence="1" id="KW-1133">Transmembrane helix</keyword>
<dbReference type="AlphaFoldDB" id="A0A8J7QPF6"/>
<keyword evidence="1" id="KW-0472">Membrane</keyword>
<name>A0A8J7QPF6_9BACT</name>
<keyword evidence="1" id="KW-0812">Transmembrane</keyword>